<dbReference type="Pfam" id="PF10677">
    <property type="entry name" value="DUF2490"/>
    <property type="match status" value="1"/>
</dbReference>
<dbReference type="RefSeq" id="YP_002516720.3">
    <property type="nucleotide sequence ID" value="NC_011916.1"/>
</dbReference>
<sequence length="241" mass="26070">MGGQRGCGMALLIQGRGRRAALGLTLASLALASAGTAYAADEDGQMWSIVNASRSLDAKRVLAMDVQARFSDDASRLGQTIIRPSIGWRLDGATTASLGYAYVRTTPQGRPTTHEHRGWQQMAFRVAGDGKGTTLTGRTRLEQRWVEGRDGAGWRIRQQVRLTTPLKDGVRGVAWTEAFVGLNQTGWGQRDGLHLLRSFAGVSVPISKTVTLEPGYLHQRAYRTGPDAVVHAAAVSINLQF</sequence>
<reference evidence="2 3" key="1">
    <citation type="journal article" date="2010" name="J. Bacteriol.">
        <title>The genetic basis of laboratory adaptation in Caulobacter crescentus.</title>
        <authorList>
            <person name="Marks M.E."/>
            <person name="Castro-Rojas C.M."/>
            <person name="Teiling C."/>
            <person name="Du L."/>
            <person name="Kapatral V."/>
            <person name="Walunas T.L."/>
            <person name="Crosson S."/>
        </authorList>
    </citation>
    <scope>NUCLEOTIDE SEQUENCE [LARGE SCALE GENOMIC DNA]</scope>
    <source>
        <strain evidence="3">NA1000 / CB15N</strain>
    </source>
</reference>
<evidence type="ECO:0000313" key="2">
    <source>
        <dbReference type="EMBL" id="ACL94812.3"/>
    </source>
</evidence>
<dbReference type="HOGENOM" id="CLU_089264_1_1_5"/>
<dbReference type="KEGG" id="ccs:CCNA_01347"/>
<dbReference type="PATRIC" id="fig|565050.3.peg.1332"/>
<keyword evidence="3" id="KW-1185">Reference proteome</keyword>
<organism evidence="2 3">
    <name type="scientific">Caulobacter vibrioides (strain NA1000 / CB15N)</name>
    <name type="common">Caulobacter crescentus</name>
    <dbReference type="NCBI Taxonomy" id="565050"/>
    <lineage>
        <taxon>Bacteria</taxon>
        <taxon>Pseudomonadati</taxon>
        <taxon>Pseudomonadota</taxon>
        <taxon>Alphaproteobacteria</taxon>
        <taxon>Caulobacterales</taxon>
        <taxon>Caulobacteraceae</taxon>
        <taxon>Caulobacter</taxon>
    </lineage>
</organism>
<name>A0A0H3C723_CAUVN</name>
<dbReference type="GeneID" id="7331802"/>
<proteinExistence type="predicted"/>
<dbReference type="SMR" id="A0A0H3C723"/>
<dbReference type="RefSeq" id="WP_010919167.1">
    <property type="nucleotide sequence ID" value="NC_011916.1"/>
</dbReference>
<dbReference type="AlphaFoldDB" id="A0A0H3C723"/>
<gene>
    <name evidence="2" type="ordered locus">CCNA_01347</name>
</gene>
<evidence type="ECO:0000256" key="1">
    <source>
        <dbReference type="SAM" id="SignalP"/>
    </source>
</evidence>
<dbReference type="OrthoDB" id="5381041at2"/>
<keyword evidence="1" id="KW-0732">Signal</keyword>
<protein>
    <recommendedName>
        <fullName evidence="4">DUF2490 domain-containing protein</fullName>
    </recommendedName>
</protein>
<accession>A0A0H3C723</accession>
<feature type="chain" id="PRO_5002605964" description="DUF2490 domain-containing protein" evidence="1">
    <location>
        <begin position="40"/>
        <end position="241"/>
    </location>
</feature>
<evidence type="ECO:0000313" key="3">
    <source>
        <dbReference type="Proteomes" id="UP000001364"/>
    </source>
</evidence>
<feature type="signal peptide" evidence="1">
    <location>
        <begin position="1"/>
        <end position="39"/>
    </location>
</feature>
<evidence type="ECO:0008006" key="4">
    <source>
        <dbReference type="Google" id="ProtNLM"/>
    </source>
</evidence>
<dbReference type="Proteomes" id="UP000001364">
    <property type="component" value="Chromosome"/>
</dbReference>
<dbReference type="InterPro" id="IPR019619">
    <property type="entry name" value="DUF2490"/>
</dbReference>
<dbReference type="EMBL" id="CP001340">
    <property type="protein sequence ID" value="ACL94812.3"/>
    <property type="molecule type" value="Genomic_DNA"/>
</dbReference>